<dbReference type="InterPro" id="IPR054566">
    <property type="entry name" value="ManC/GMP-like_b-helix"/>
</dbReference>
<proteinExistence type="inferred from homology"/>
<evidence type="ECO:0000256" key="2">
    <source>
        <dbReference type="ARBA" id="ARBA00012387"/>
    </source>
</evidence>
<dbReference type="OrthoDB" id="9806359at2"/>
<keyword evidence="3 10" id="KW-0808">Transferase</keyword>
<dbReference type="GO" id="GO:0009298">
    <property type="term" value="P:GDP-mannose biosynthetic process"/>
    <property type="evidence" value="ECO:0007669"/>
    <property type="project" value="TreeGrafter"/>
</dbReference>
<dbReference type="Proteomes" id="UP000321595">
    <property type="component" value="Chromosome"/>
</dbReference>
<keyword evidence="6" id="KW-0342">GTP-binding</keyword>
<dbReference type="AlphaFoldDB" id="A0A5B8XKK3"/>
<keyword evidence="11" id="KW-1185">Reference proteome</keyword>
<dbReference type="Gene3D" id="3.90.550.10">
    <property type="entry name" value="Spore Coat Polysaccharide Biosynthesis Protein SpsA, Chain A"/>
    <property type="match status" value="1"/>
</dbReference>
<sequence length="351" mass="38525">MHALILAGGSGTRFWPLSRPERPKQLVRLFGEGSMAFETVRRLDGLIEKEDIRIVCGKSLAHDTVESAGLPLDQAVVEPMAKNTCAAIILGVVAVETKVESDPVIVVMPSDHFVANQGRFQKLLAEAAKLAEAGNIVTLGITPTRPETGFGYIKFADSHGSGFNVDRFVEKPDLDTALSYLNDGHYLWNAGIFIFKASTILAELNRQKPEMAQAFDRIRDSFNTVNFESVLEEEFSTMESVSIDYAIMENAANMVVIPADIGWSDVGHWAAIPEVIEAGEHGNVSNHDPVLIDTHDSIVFSEKKDRTIALVGVRDLVVVDTPDALLVIPKSRAQDVKFVVEELANRQTTRK</sequence>
<evidence type="ECO:0000256" key="1">
    <source>
        <dbReference type="ARBA" id="ARBA00006115"/>
    </source>
</evidence>
<dbReference type="Pfam" id="PF00483">
    <property type="entry name" value="NTP_transferase"/>
    <property type="match status" value="1"/>
</dbReference>
<dbReference type="InterPro" id="IPR051161">
    <property type="entry name" value="Mannose-6P_isomerase_type2"/>
</dbReference>
<evidence type="ECO:0000259" key="8">
    <source>
        <dbReference type="Pfam" id="PF00483"/>
    </source>
</evidence>
<dbReference type="InterPro" id="IPR049577">
    <property type="entry name" value="GMPP_N"/>
</dbReference>
<evidence type="ECO:0000256" key="5">
    <source>
        <dbReference type="ARBA" id="ARBA00022741"/>
    </source>
</evidence>
<protein>
    <recommendedName>
        <fullName evidence="2">mannose-1-phosphate guanylyltransferase</fullName>
        <ecNumber evidence="2">2.7.7.13</ecNumber>
    </recommendedName>
</protein>
<dbReference type="CDD" id="cd02509">
    <property type="entry name" value="GDP-M1P_Guanylyltransferase"/>
    <property type="match status" value="1"/>
</dbReference>
<dbReference type="InterPro" id="IPR005835">
    <property type="entry name" value="NTP_transferase_dom"/>
</dbReference>
<evidence type="ECO:0000256" key="4">
    <source>
        <dbReference type="ARBA" id="ARBA00022695"/>
    </source>
</evidence>
<evidence type="ECO:0000256" key="7">
    <source>
        <dbReference type="ARBA" id="ARBA00047343"/>
    </source>
</evidence>
<dbReference type="PANTHER" id="PTHR46390">
    <property type="entry name" value="MANNOSE-1-PHOSPHATE GUANYLYLTRANSFERASE"/>
    <property type="match status" value="1"/>
</dbReference>
<dbReference type="InterPro" id="IPR029044">
    <property type="entry name" value="Nucleotide-diphossugar_trans"/>
</dbReference>
<keyword evidence="5" id="KW-0547">Nucleotide-binding</keyword>
<comment type="catalytic activity">
    <reaction evidence="7">
        <text>alpha-D-mannose 1-phosphate + GTP + H(+) = GDP-alpha-D-mannose + diphosphate</text>
        <dbReference type="Rhea" id="RHEA:15229"/>
        <dbReference type="ChEBI" id="CHEBI:15378"/>
        <dbReference type="ChEBI" id="CHEBI:33019"/>
        <dbReference type="ChEBI" id="CHEBI:37565"/>
        <dbReference type="ChEBI" id="CHEBI:57527"/>
        <dbReference type="ChEBI" id="CHEBI:58409"/>
        <dbReference type="EC" id="2.7.7.13"/>
    </reaction>
</comment>
<dbReference type="GO" id="GO:0004475">
    <property type="term" value="F:mannose-1-phosphate guanylyltransferase (GTP) activity"/>
    <property type="evidence" value="ECO:0007669"/>
    <property type="project" value="UniProtKB-EC"/>
</dbReference>
<evidence type="ECO:0000256" key="3">
    <source>
        <dbReference type="ARBA" id="ARBA00022679"/>
    </source>
</evidence>
<feature type="domain" description="Nucleotidyl transferase" evidence="8">
    <location>
        <begin position="3"/>
        <end position="277"/>
    </location>
</feature>
<dbReference type="EMBL" id="CP042467">
    <property type="protein sequence ID" value="QED26332.1"/>
    <property type="molecule type" value="Genomic_DNA"/>
</dbReference>
<dbReference type="EC" id="2.7.7.13" evidence="2"/>
<dbReference type="FunFam" id="3.90.550.10:FF:000046">
    <property type="entry name" value="Mannose-1-phosphate guanylyltransferase (GDP)"/>
    <property type="match status" value="1"/>
</dbReference>
<evidence type="ECO:0000313" key="10">
    <source>
        <dbReference type="EMBL" id="QED26332.1"/>
    </source>
</evidence>
<evidence type="ECO:0000313" key="11">
    <source>
        <dbReference type="Proteomes" id="UP000321595"/>
    </source>
</evidence>
<dbReference type="SUPFAM" id="SSF53448">
    <property type="entry name" value="Nucleotide-diphospho-sugar transferases"/>
    <property type="match status" value="1"/>
</dbReference>
<name>A0A5B8XKK3_9DELT</name>
<dbReference type="Pfam" id="PF22640">
    <property type="entry name" value="ManC_GMP_beta-helix"/>
    <property type="match status" value="1"/>
</dbReference>
<evidence type="ECO:0000259" key="9">
    <source>
        <dbReference type="Pfam" id="PF22640"/>
    </source>
</evidence>
<organism evidence="10 11">
    <name type="scientific">Microvenator marinus</name>
    <dbReference type="NCBI Taxonomy" id="2600177"/>
    <lineage>
        <taxon>Bacteria</taxon>
        <taxon>Deltaproteobacteria</taxon>
        <taxon>Bradymonadales</taxon>
        <taxon>Microvenatoraceae</taxon>
        <taxon>Microvenator</taxon>
    </lineage>
</organism>
<accession>A0A5B8XKK3</accession>
<gene>
    <name evidence="10" type="ORF">FRD01_03490</name>
</gene>
<reference evidence="10 11" key="1">
    <citation type="submission" date="2019-08" db="EMBL/GenBank/DDBJ databases">
        <authorList>
            <person name="Liang Q."/>
        </authorList>
    </citation>
    <scope>NUCLEOTIDE SEQUENCE [LARGE SCALE GENOMIC DNA]</scope>
    <source>
        <strain evidence="10 11">V1718</strain>
    </source>
</reference>
<feature type="domain" description="MannoseP isomerase/GMP-like beta-helix" evidence="9">
    <location>
        <begin position="290"/>
        <end position="343"/>
    </location>
</feature>
<dbReference type="GO" id="GO:0005525">
    <property type="term" value="F:GTP binding"/>
    <property type="evidence" value="ECO:0007669"/>
    <property type="project" value="UniProtKB-KW"/>
</dbReference>
<dbReference type="KEGG" id="bbae:FRD01_03490"/>
<dbReference type="SUPFAM" id="SSF159283">
    <property type="entry name" value="Guanosine diphospho-D-mannose pyrophosphorylase/mannose-6-phosphate isomerase linker domain"/>
    <property type="match status" value="1"/>
</dbReference>
<evidence type="ECO:0000256" key="6">
    <source>
        <dbReference type="ARBA" id="ARBA00023134"/>
    </source>
</evidence>
<comment type="similarity">
    <text evidence="1">Belongs to the mannose-6-phosphate isomerase type 2 family.</text>
</comment>
<dbReference type="PANTHER" id="PTHR46390:SF1">
    <property type="entry name" value="MANNOSE-1-PHOSPHATE GUANYLYLTRANSFERASE"/>
    <property type="match status" value="1"/>
</dbReference>
<dbReference type="RefSeq" id="WP_146957688.1">
    <property type="nucleotide sequence ID" value="NZ_CP042467.1"/>
</dbReference>
<keyword evidence="4 10" id="KW-0548">Nucleotidyltransferase</keyword>